<evidence type="ECO:0000313" key="6">
    <source>
        <dbReference type="EMBL" id="MPM28362.1"/>
    </source>
</evidence>
<keyword evidence="3" id="KW-0378">Hydrolase</keyword>
<reference evidence="6" key="1">
    <citation type="submission" date="2019-08" db="EMBL/GenBank/DDBJ databases">
        <authorList>
            <person name="Kucharzyk K."/>
            <person name="Murdoch R.W."/>
            <person name="Higgins S."/>
            <person name="Loffler F."/>
        </authorList>
    </citation>
    <scope>NUCLEOTIDE SEQUENCE</scope>
</reference>
<evidence type="ECO:0000259" key="5">
    <source>
        <dbReference type="PROSITE" id="PS51935"/>
    </source>
</evidence>
<evidence type="ECO:0000256" key="4">
    <source>
        <dbReference type="ARBA" id="ARBA00022807"/>
    </source>
</evidence>
<dbReference type="InterPro" id="IPR038765">
    <property type="entry name" value="Papain-like_cys_pep_sf"/>
</dbReference>
<dbReference type="InterPro" id="IPR000064">
    <property type="entry name" value="NLP_P60_dom"/>
</dbReference>
<dbReference type="PIRSF" id="PIRSF019015">
    <property type="entry name" value="P60_peptidase_YkfC"/>
    <property type="match status" value="1"/>
</dbReference>
<dbReference type="Pfam" id="PF12913">
    <property type="entry name" value="SH3_6"/>
    <property type="match status" value="1"/>
</dbReference>
<proteinExistence type="inferred from homology"/>
<organism evidence="6">
    <name type="scientific">bioreactor metagenome</name>
    <dbReference type="NCBI Taxonomy" id="1076179"/>
    <lineage>
        <taxon>unclassified sequences</taxon>
        <taxon>metagenomes</taxon>
        <taxon>ecological metagenomes</taxon>
    </lineage>
</organism>
<keyword evidence="4" id="KW-0788">Thiol protease</keyword>
<dbReference type="AlphaFoldDB" id="A0A644YIA7"/>
<comment type="similarity">
    <text evidence="1">Belongs to the peptidase C40 family.</text>
</comment>
<gene>
    <name evidence="6" type="ORF">SDC9_74884</name>
</gene>
<evidence type="ECO:0000256" key="1">
    <source>
        <dbReference type="ARBA" id="ARBA00007074"/>
    </source>
</evidence>
<keyword evidence="2" id="KW-0645">Protease</keyword>
<comment type="caution">
    <text evidence="6">The sequence shown here is derived from an EMBL/GenBank/DDBJ whole genome shotgun (WGS) entry which is preliminary data.</text>
</comment>
<dbReference type="GO" id="GO:0006508">
    <property type="term" value="P:proteolysis"/>
    <property type="evidence" value="ECO:0007669"/>
    <property type="project" value="UniProtKB-KW"/>
</dbReference>
<name>A0A644YIA7_9ZZZZ</name>
<evidence type="ECO:0000256" key="2">
    <source>
        <dbReference type="ARBA" id="ARBA00022670"/>
    </source>
</evidence>
<dbReference type="PANTHER" id="PTHR47053">
    <property type="entry name" value="MUREIN DD-ENDOPEPTIDASE MEPH-RELATED"/>
    <property type="match status" value="1"/>
</dbReference>
<dbReference type="InterPro" id="IPR027017">
    <property type="entry name" value="P60_peptidase_YkfC"/>
</dbReference>
<accession>A0A644YIA7</accession>
<dbReference type="SUPFAM" id="SSF54001">
    <property type="entry name" value="Cysteine proteinases"/>
    <property type="match status" value="1"/>
</dbReference>
<dbReference type="PROSITE" id="PS51935">
    <property type="entry name" value="NLPC_P60"/>
    <property type="match status" value="1"/>
</dbReference>
<evidence type="ECO:0000256" key="3">
    <source>
        <dbReference type="ARBA" id="ARBA00022801"/>
    </source>
</evidence>
<dbReference type="EMBL" id="VSSQ01005233">
    <property type="protein sequence ID" value="MPM28362.1"/>
    <property type="molecule type" value="Genomic_DNA"/>
</dbReference>
<dbReference type="InterPro" id="IPR039439">
    <property type="entry name" value="SH3b1_dom"/>
</dbReference>
<protein>
    <recommendedName>
        <fullName evidence="5">NlpC/P60 domain-containing protein</fullName>
    </recommendedName>
</protein>
<dbReference type="Gene3D" id="3.90.1720.10">
    <property type="entry name" value="endopeptidase domain like (from Nostoc punctiforme)"/>
    <property type="match status" value="1"/>
</dbReference>
<dbReference type="GO" id="GO:0008234">
    <property type="term" value="F:cysteine-type peptidase activity"/>
    <property type="evidence" value="ECO:0007669"/>
    <property type="project" value="UniProtKB-KW"/>
</dbReference>
<dbReference type="InterPro" id="IPR051202">
    <property type="entry name" value="Peptidase_C40"/>
</dbReference>
<dbReference type="PANTHER" id="PTHR47053:SF1">
    <property type="entry name" value="MUREIN DD-ENDOPEPTIDASE MEPH-RELATED"/>
    <property type="match status" value="1"/>
</dbReference>
<dbReference type="Pfam" id="PF00877">
    <property type="entry name" value="NLPC_P60"/>
    <property type="match status" value="1"/>
</dbReference>
<feature type="domain" description="NlpC/P60" evidence="5">
    <location>
        <begin position="268"/>
        <end position="398"/>
    </location>
</feature>
<sequence>MLLFFFNGNMALSAVPSAGPSVDKALSKPAVWLDKRNGDVIIADSPEIITLNKRMQADNMPELPNYPAYISGEKLKSYIQEYEFDSDLYVNEKLLTSAQSAVLAADRNLRGIAEETEVKYGVVVQRTNLRSLPTDLKAFSEPDDKIFDRWQETAVDPAEPVVVLHYNEKRNFIYIQMRNYRGWLPSKAVALTDRDTWLKYVCPDKFAIITGKLLQLNEGSAKWVFQMGSRIPTEGKRLLLPLREASGNLKIVRALANYSDALHAGYLPYTTNNLIRQAFQFLGNPYGWGGLQESVDCSSFVADVYRTVGVELPRNADEQEEVSTGSSIDLSVSDSNEKLSVVNNLPIGSALFMPNHVMLYLGSKKGRPYIIHALGSYGARTDNGGYARVPVMKVIVSDLSLKTSRGNSFLEELSSAQSYR</sequence>